<proteinExistence type="inferred from homology"/>
<feature type="binding site" evidence="4">
    <location>
        <position position="131"/>
    </location>
    <ligand>
        <name>a divalent metal cation</name>
        <dbReference type="ChEBI" id="CHEBI:60240"/>
        <label>2</label>
    </ligand>
</feature>
<evidence type="ECO:0000256" key="3">
    <source>
        <dbReference type="ARBA" id="ARBA00022801"/>
    </source>
</evidence>
<evidence type="ECO:0000256" key="2">
    <source>
        <dbReference type="ARBA" id="ARBA00022723"/>
    </source>
</evidence>
<dbReference type="PIRSF" id="PIRSF005902">
    <property type="entry name" value="DNase_TatD"/>
    <property type="match status" value="1"/>
</dbReference>
<feature type="binding site" evidence="4">
    <location>
        <position position="93"/>
    </location>
    <ligand>
        <name>a divalent metal cation</name>
        <dbReference type="ChEBI" id="CHEBI:60240"/>
        <label>1</label>
    </ligand>
</feature>
<dbReference type="InterPro" id="IPR032466">
    <property type="entry name" value="Metal_Hydrolase"/>
</dbReference>
<dbReference type="Pfam" id="PF01026">
    <property type="entry name" value="TatD_DNase"/>
    <property type="match status" value="1"/>
</dbReference>
<feature type="binding site" evidence="4">
    <location>
        <position position="10"/>
    </location>
    <ligand>
        <name>a divalent metal cation</name>
        <dbReference type="ChEBI" id="CHEBI:60240"/>
        <label>1</label>
    </ligand>
</feature>
<dbReference type="EMBL" id="JACDUS010000006">
    <property type="protein sequence ID" value="MBA2882044.1"/>
    <property type="molecule type" value="Genomic_DNA"/>
</dbReference>
<evidence type="ECO:0000256" key="1">
    <source>
        <dbReference type="ARBA" id="ARBA00009275"/>
    </source>
</evidence>
<feature type="binding site" evidence="4">
    <location>
        <position position="154"/>
    </location>
    <ligand>
        <name>a divalent metal cation</name>
        <dbReference type="ChEBI" id="CHEBI:60240"/>
        <label>2</label>
    </ligand>
</feature>
<evidence type="ECO:0000256" key="4">
    <source>
        <dbReference type="PIRSR" id="PIRSR005902-1"/>
    </source>
</evidence>
<comment type="similarity">
    <text evidence="1">Belongs to the metallo-dependent hydrolases superfamily. TatD-type hydrolase family.</text>
</comment>
<evidence type="ECO:0000313" key="6">
    <source>
        <dbReference type="Proteomes" id="UP000525298"/>
    </source>
</evidence>
<dbReference type="PANTHER" id="PTHR46317">
    <property type="entry name" value="HYDROLASE OF PHP SUPERFAMILY-RELATED PROTEIN"/>
    <property type="match status" value="1"/>
</dbReference>
<comment type="caution">
    <text evidence="5">The sequence shown here is derived from an EMBL/GenBank/DDBJ whole genome shotgun (WGS) entry which is preliminary data.</text>
</comment>
<sequence>MHPLIDTHTHLYDNSFDADREAVLQRAAAAGVEKIITVSETMDDARRNLELADQYPALLPAAGLYPAHTEPEAAAQMRAFIRAHREKLAAIGEVGLDFRLVEDHDKRQVQREILEAFVDLSLETGLVLNVHSRSAGRHAVELLMDKRAKKVQLHAFDGKFGAAQPAVEAGYFFSVPPSVARSRQKQKLVRNLPLSCLLIETDSPVLGPDPQTRNEPANAAIALNHIAEIKNISPEAAAKAIYENTRRLYSPWI</sequence>
<accession>A0A7W0CA87</accession>
<dbReference type="CDD" id="cd01310">
    <property type="entry name" value="TatD_DNAse"/>
    <property type="match status" value="1"/>
</dbReference>
<dbReference type="EC" id="3.1.21.-" evidence="5"/>
<evidence type="ECO:0000313" key="5">
    <source>
        <dbReference type="EMBL" id="MBA2882044.1"/>
    </source>
</evidence>
<keyword evidence="6" id="KW-1185">Reference proteome</keyword>
<feature type="binding site" evidence="4">
    <location>
        <position position="202"/>
    </location>
    <ligand>
        <name>a divalent metal cation</name>
        <dbReference type="ChEBI" id="CHEBI:60240"/>
        <label>1</label>
    </ligand>
</feature>
<keyword evidence="2 4" id="KW-0479">Metal-binding</keyword>
<dbReference type="RefSeq" id="WP_181551692.1">
    <property type="nucleotide sequence ID" value="NZ_JACDUS010000006.1"/>
</dbReference>
<dbReference type="Gene3D" id="3.20.20.140">
    <property type="entry name" value="Metal-dependent hydrolases"/>
    <property type="match status" value="1"/>
</dbReference>
<dbReference type="GO" id="GO:0016788">
    <property type="term" value="F:hydrolase activity, acting on ester bonds"/>
    <property type="evidence" value="ECO:0007669"/>
    <property type="project" value="InterPro"/>
</dbReference>
<dbReference type="GO" id="GO:0046872">
    <property type="term" value="F:metal ion binding"/>
    <property type="evidence" value="ECO:0007669"/>
    <property type="project" value="UniProtKB-KW"/>
</dbReference>
<dbReference type="InterPro" id="IPR001130">
    <property type="entry name" value="TatD-like"/>
</dbReference>
<dbReference type="SUPFAM" id="SSF51556">
    <property type="entry name" value="Metallo-dependent hydrolases"/>
    <property type="match status" value="1"/>
</dbReference>
<keyword evidence="3 5" id="KW-0378">Hydrolase</keyword>
<dbReference type="AlphaFoldDB" id="A0A7W0CA87"/>
<feature type="binding site" evidence="4">
    <location>
        <position position="8"/>
    </location>
    <ligand>
        <name>a divalent metal cation</name>
        <dbReference type="ChEBI" id="CHEBI:60240"/>
        <label>1</label>
    </ligand>
</feature>
<name>A0A7W0CA87_9BACT</name>
<dbReference type="InterPro" id="IPR018228">
    <property type="entry name" value="DNase_TatD-rel_CS"/>
</dbReference>
<gene>
    <name evidence="5" type="ORF">HNR65_002378</name>
</gene>
<dbReference type="PANTHER" id="PTHR46317:SF1">
    <property type="entry name" value="HYDROLASE, TATD FAMILY"/>
    <property type="match status" value="1"/>
</dbReference>
<dbReference type="PROSITE" id="PS01091">
    <property type="entry name" value="TATD_3"/>
    <property type="match status" value="1"/>
</dbReference>
<organism evidence="5 6">
    <name type="scientific">Desulfosalsimonas propionicica</name>
    <dbReference type="NCBI Taxonomy" id="332175"/>
    <lineage>
        <taxon>Bacteria</taxon>
        <taxon>Pseudomonadati</taxon>
        <taxon>Thermodesulfobacteriota</taxon>
        <taxon>Desulfobacteria</taxon>
        <taxon>Desulfobacterales</taxon>
        <taxon>Desulfosalsimonadaceae</taxon>
        <taxon>Desulfosalsimonas</taxon>
    </lineage>
</organism>
<reference evidence="5 6" key="1">
    <citation type="submission" date="2020-07" db="EMBL/GenBank/DDBJ databases">
        <title>Genomic Encyclopedia of Type Strains, Phase IV (KMG-IV): sequencing the most valuable type-strain genomes for metagenomic binning, comparative biology and taxonomic classification.</title>
        <authorList>
            <person name="Goeker M."/>
        </authorList>
    </citation>
    <scope>NUCLEOTIDE SEQUENCE [LARGE SCALE GENOMIC DNA]</scope>
    <source>
        <strain evidence="5 6">DSM 17721</strain>
    </source>
</reference>
<protein>
    <submittedName>
        <fullName evidence="5">TatD DNase family protein</fullName>
        <ecNumber evidence="5">3.1.21.-</ecNumber>
    </submittedName>
</protein>
<dbReference type="Proteomes" id="UP000525298">
    <property type="component" value="Unassembled WGS sequence"/>
</dbReference>